<sequence>MLKENDAFGAAIADYENGIHGENIIVHSDICEDDVIPVDWLFRTENQMPEIEKKALELCKGKVLDIGACTGVHAEALILKGFEVETIDVSPGAVAFQQKLGIHAKEQDFFEMTGGDYDTLLMMMNGIGIAGRLSELENTLFQAKKLLNPGGQILCDSTDIKYLFEDEEGGMWVDLSTEYYGNFQFQMEYKDAKSEWFDWLYVDFENLKQTASKLGFDVELVLEDGQSYLAKLTLNA</sequence>
<dbReference type="CDD" id="cd02440">
    <property type="entry name" value="AdoMet_MTases"/>
    <property type="match status" value="1"/>
</dbReference>
<evidence type="ECO:0000313" key="2">
    <source>
        <dbReference type="Proteomes" id="UP000236454"/>
    </source>
</evidence>
<evidence type="ECO:0008006" key="3">
    <source>
        <dbReference type="Google" id="ProtNLM"/>
    </source>
</evidence>
<reference evidence="1 2" key="1">
    <citation type="submission" date="2016-10" db="EMBL/GenBank/DDBJ databases">
        <authorList>
            <person name="de Groot N.N."/>
        </authorList>
    </citation>
    <scope>NUCLEOTIDE SEQUENCE [LARGE SCALE GENOMIC DNA]</scope>
    <source>
        <strain evidence="1 2">CGMCC 1.7005</strain>
    </source>
</reference>
<evidence type="ECO:0000313" key="1">
    <source>
        <dbReference type="EMBL" id="SFT42468.1"/>
    </source>
</evidence>
<dbReference type="AlphaFoldDB" id="A0A1I6XVL7"/>
<dbReference type="Proteomes" id="UP000236454">
    <property type="component" value="Unassembled WGS sequence"/>
</dbReference>
<dbReference type="InterPro" id="IPR029063">
    <property type="entry name" value="SAM-dependent_MTases_sf"/>
</dbReference>
<gene>
    <name evidence="1" type="ORF">SAMN05216474_0490</name>
</gene>
<dbReference type="OrthoDB" id="1143568at2"/>
<dbReference type="Gene3D" id="3.40.50.150">
    <property type="entry name" value="Vaccinia Virus protein VP39"/>
    <property type="match status" value="1"/>
</dbReference>
<dbReference type="SUPFAM" id="SSF53335">
    <property type="entry name" value="S-adenosyl-L-methionine-dependent methyltransferases"/>
    <property type="match status" value="1"/>
</dbReference>
<organism evidence="1 2">
    <name type="scientific">Lishizhenia tianjinensis</name>
    <dbReference type="NCBI Taxonomy" id="477690"/>
    <lineage>
        <taxon>Bacteria</taxon>
        <taxon>Pseudomonadati</taxon>
        <taxon>Bacteroidota</taxon>
        <taxon>Flavobacteriia</taxon>
        <taxon>Flavobacteriales</taxon>
        <taxon>Crocinitomicaceae</taxon>
        <taxon>Lishizhenia</taxon>
    </lineage>
</organism>
<protein>
    <recommendedName>
        <fullName evidence="3">Methyltransferase domain-containing protein</fullName>
    </recommendedName>
</protein>
<name>A0A1I6XVL7_9FLAO</name>
<dbReference type="RefSeq" id="WP_090245944.1">
    <property type="nucleotide sequence ID" value="NZ_FPAS01000001.1"/>
</dbReference>
<accession>A0A1I6XVL7</accession>
<proteinExistence type="predicted"/>
<dbReference type="STRING" id="477690.SAMN05216474_0490"/>
<keyword evidence="2" id="KW-1185">Reference proteome</keyword>
<dbReference type="EMBL" id="FPAS01000001">
    <property type="protein sequence ID" value="SFT42468.1"/>
    <property type="molecule type" value="Genomic_DNA"/>
</dbReference>